<evidence type="ECO:0000313" key="1">
    <source>
        <dbReference type="EMBL" id="CAB3220425.1"/>
    </source>
</evidence>
<dbReference type="PANTHER" id="PTHR21053:SF2">
    <property type="entry name" value="TRANSCRIPTION ELONGATION FACTOR, MITOCHONDRIAL"/>
    <property type="match status" value="1"/>
</dbReference>
<accession>A0A8S0YMI1</accession>
<dbReference type="AlphaFoldDB" id="A0A8S0YMI1"/>
<comment type="caution">
    <text evidence="1">The sequence shown here is derived from an EMBL/GenBank/DDBJ whole genome shotgun (WGS) entry which is preliminary data.</text>
</comment>
<organism evidence="1 2">
    <name type="scientific">Arctia plantaginis</name>
    <name type="common">Wood tiger moth</name>
    <name type="synonym">Phalaena plantaginis</name>
    <dbReference type="NCBI Taxonomy" id="874455"/>
    <lineage>
        <taxon>Eukaryota</taxon>
        <taxon>Metazoa</taxon>
        <taxon>Ecdysozoa</taxon>
        <taxon>Arthropoda</taxon>
        <taxon>Hexapoda</taxon>
        <taxon>Insecta</taxon>
        <taxon>Pterygota</taxon>
        <taxon>Neoptera</taxon>
        <taxon>Endopterygota</taxon>
        <taxon>Lepidoptera</taxon>
        <taxon>Glossata</taxon>
        <taxon>Ditrysia</taxon>
        <taxon>Noctuoidea</taxon>
        <taxon>Erebidae</taxon>
        <taxon>Arctiinae</taxon>
        <taxon>Arctia</taxon>
    </lineage>
</organism>
<proteinExistence type="predicted"/>
<name>A0A8S0YMI1_ARCPL</name>
<dbReference type="Gene3D" id="1.10.150.280">
    <property type="entry name" value="AF1531-like domain"/>
    <property type="match status" value="1"/>
</dbReference>
<dbReference type="PANTHER" id="PTHR21053">
    <property type="entry name" value="TRANSCRIPTION ELONGATION FACTOR, MITOCHONDRIAL"/>
    <property type="match status" value="1"/>
</dbReference>
<dbReference type="InterPro" id="IPR039150">
    <property type="entry name" value="TEFM"/>
</dbReference>
<reference evidence="1 2" key="1">
    <citation type="submission" date="2020-04" db="EMBL/GenBank/DDBJ databases">
        <authorList>
            <person name="Wallbank WR R."/>
            <person name="Pardo Diaz C."/>
            <person name="Kozak K."/>
            <person name="Martin S."/>
            <person name="Jiggins C."/>
            <person name="Moest M."/>
            <person name="Warren A I."/>
            <person name="Byers J.R.P. K."/>
            <person name="Montejo-Kovacevich G."/>
            <person name="Yen C E."/>
        </authorList>
    </citation>
    <scope>NUCLEOTIDE SEQUENCE [LARGE SCALE GENOMIC DNA]</scope>
</reference>
<evidence type="ECO:0008006" key="3">
    <source>
        <dbReference type="Google" id="ProtNLM"/>
    </source>
</evidence>
<dbReference type="GO" id="GO:0042645">
    <property type="term" value="C:mitochondrial nucleoid"/>
    <property type="evidence" value="ECO:0007669"/>
    <property type="project" value="TreeGrafter"/>
</dbReference>
<dbReference type="Proteomes" id="UP000494256">
    <property type="component" value="Unassembled WGS sequence"/>
</dbReference>
<dbReference type="GO" id="GO:0006392">
    <property type="term" value="P:transcription elongation by mitochondrial RNA polymerase"/>
    <property type="evidence" value="ECO:0007669"/>
    <property type="project" value="InterPro"/>
</dbReference>
<gene>
    <name evidence="1" type="ORF">APLA_LOCUS311</name>
</gene>
<dbReference type="EMBL" id="CADEBD010000037">
    <property type="protein sequence ID" value="CAB3220425.1"/>
    <property type="molecule type" value="Genomic_DNA"/>
</dbReference>
<dbReference type="SUPFAM" id="SSF47781">
    <property type="entry name" value="RuvA domain 2-like"/>
    <property type="match status" value="1"/>
</dbReference>
<dbReference type="InterPro" id="IPR010994">
    <property type="entry name" value="RuvA_2-like"/>
</dbReference>
<sequence>MMFNIIHPSKKAAYNLLQFNCRVVTFSKCYLSESLYSKYTDNEKNKILQVINNSDMDTLSRYDISKVKLKKIAEYRTNNGQIQTLSDIEYVEGFSEKSAKKLFTSILNGSCNEKNTSSKIKGQILHPNLSHNLVKDCQNVLSVYVTVNSVCWTLVNKNNYEVVEWQYFGIDYPEGKRFQITDILNLAWRITQQLPTADIYVMKAEATTLRAAGSDPNNPKVLAVNLQKAQMVSMIVALINARSHQQSIDDEKDDTLQQKVYFLRPTLPYRLYGTLVGNERVSTEQTVTMLLKELRERSPKNLHAYVPEELQEMFRSQNDLQKDMLGHCLLLSLTFMDLCIYKNQERVAKLSKREDK</sequence>
<evidence type="ECO:0000313" key="2">
    <source>
        <dbReference type="Proteomes" id="UP000494256"/>
    </source>
</evidence>
<dbReference type="GO" id="GO:0030337">
    <property type="term" value="F:DNA polymerase processivity factor activity"/>
    <property type="evidence" value="ECO:0007669"/>
    <property type="project" value="TreeGrafter"/>
</dbReference>
<dbReference type="OrthoDB" id="6021021at2759"/>
<protein>
    <recommendedName>
        <fullName evidence="3">Transcription elongation factor, mitochondrial</fullName>
    </recommendedName>
</protein>